<dbReference type="Proteomes" id="UP000241238">
    <property type="component" value="Chromosome"/>
</dbReference>
<dbReference type="RefSeq" id="WP_005948103.1">
    <property type="nucleotide sequence ID" value="NZ_CP028103.1"/>
</dbReference>
<dbReference type="EMBL" id="CP028103">
    <property type="protein sequence ID" value="AVQ31756.1"/>
    <property type="molecule type" value="Genomic_DNA"/>
</dbReference>
<accession>A0ABN5JKT1</accession>
<name>A0ABN5JKT1_FUSVA</name>
<dbReference type="SUPFAM" id="SSF88659">
    <property type="entry name" value="Sigma3 and sigma4 domains of RNA polymerase sigma factors"/>
    <property type="match status" value="1"/>
</dbReference>
<dbReference type="InterPro" id="IPR013324">
    <property type="entry name" value="RNA_pol_sigma_r3/r4-like"/>
</dbReference>
<gene>
    <name evidence="1" type="ORF">C4N18_11225</name>
</gene>
<protein>
    <submittedName>
        <fullName evidence="1">DUF1492 domain-containing protein</fullName>
    </submittedName>
</protein>
<proteinExistence type="predicted"/>
<evidence type="ECO:0000313" key="2">
    <source>
        <dbReference type="Proteomes" id="UP000241238"/>
    </source>
</evidence>
<dbReference type="Gene3D" id="1.20.140.160">
    <property type="match status" value="1"/>
</dbReference>
<organism evidence="1 2">
    <name type="scientific">Fusobacterium varium ATCC 27725</name>
    <dbReference type="NCBI Taxonomy" id="469618"/>
    <lineage>
        <taxon>Bacteria</taxon>
        <taxon>Fusobacteriati</taxon>
        <taxon>Fusobacteriota</taxon>
        <taxon>Fusobacteriia</taxon>
        <taxon>Fusobacteriales</taxon>
        <taxon>Fusobacteriaceae</taxon>
        <taxon>Fusobacterium</taxon>
    </lineage>
</organism>
<sequence length="133" mass="15489">MTKKEYLKKGYRINLEIETKKEVLEELKSNLDGLQAIKLTENVQGGPIKDDSGVVNKMNKIIEMEKDLNELCNFQIKLSQTIDKMENTNERAVLRLRYILNQTWEEIAEKMGYSLRQVTRIHGEALKSFKLCP</sequence>
<evidence type="ECO:0000313" key="1">
    <source>
        <dbReference type="EMBL" id="AVQ31756.1"/>
    </source>
</evidence>
<dbReference type="GeneID" id="77468564"/>
<reference evidence="2" key="1">
    <citation type="journal article" date="2018" name="MSphere">
        <title>Fusobacterium Genomics Using MinION and Illumina Sequencing Enables Genome Completion and Correction.</title>
        <authorList>
            <person name="Todd S.M."/>
            <person name="Settlage R.E."/>
            <person name="Lahmers K.K."/>
            <person name="Slade D.J."/>
        </authorList>
    </citation>
    <scope>NUCLEOTIDE SEQUENCE [LARGE SCALE GENOMIC DNA]</scope>
    <source>
        <strain evidence="2">ATCC 27725</strain>
    </source>
</reference>
<dbReference type="Pfam" id="PF07374">
    <property type="entry name" value="DUF1492"/>
    <property type="match status" value="1"/>
</dbReference>
<keyword evidence="2" id="KW-1185">Reference proteome</keyword>
<dbReference type="InterPro" id="IPR010861">
    <property type="entry name" value="DUF1492"/>
</dbReference>